<evidence type="ECO:0000256" key="1">
    <source>
        <dbReference type="ARBA" id="ARBA00004651"/>
    </source>
</evidence>
<dbReference type="InterPro" id="IPR000515">
    <property type="entry name" value="MetI-like"/>
</dbReference>
<dbReference type="GO" id="GO:0055085">
    <property type="term" value="P:transmembrane transport"/>
    <property type="evidence" value="ECO:0007669"/>
    <property type="project" value="InterPro"/>
</dbReference>
<comment type="similarity">
    <text evidence="7">Belongs to the binding-protein-dependent transport system permease family.</text>
</comment>
<comment type="subcellular location">
    <subcellularLocation>
        <location evidence="1 7">Cell membrane</location>
        <topology evidence="1 7">Multi-pass membrane protein</topology>
    </subcellularLocation>
</comment>
<dbReference type="InterPro" id="IPR035906">
    <property type="entry name" value="MetI-like_sf"/>
</dbReference>
<dbReference type="Proteomes" id="UP000294682">
    <property type="component" value="Unassembled WGS sequence"/>
</dbReference>
<dbReference type="PROSITE" id="PS50928">
    <property type="entry name" value="ABC_TM1"/>
    <property type="match status" value="1"/>
</dbReference>
<dbReference type="Pfam" id="PF00528">
    <property type="entry name" value="BPD_transp_1"/>
    <property type="match status" value="1"/>
</dbReference>
<keyword evidence="6 7" id="KW-0472">Membrane</keyword>
<keyword evidence="10" id="KW-1185">Reference proteome</keyword>
<evidence type="ECO:0000313" key="10">
    <source>
        <dbReference type="Proteomes" id="UP000294682"/>
    </source>
</evidence>
<dbReference type="Gene3D" id="1.10.3720.10">
    <property type="entry name" value="MetI-like"/>
    <property type="match status" value="1"/>
</dbReference>
<evidence type="ECO:0000313" key="9">
    <source>
        <dbReference type="EMBL" id="TCL43433.1"/>
    </source>
</evidence>
<keyword evidence="5 7" id="KW-1133">Transmembrane helix</keyword>
<keyword evidence="3" id="KW-1003">Cell membrane</keyword>
<gene>
    <name evidence="9" type="ORF">EDD78_10562</name>
</gene>
<organism evidence="9 10">
    <name type="scientific">Harryflintia acetispora</name>
    <dbReference type="NCBI Taxonomy" id="1849041"/>
    <lineage>
        <taxon>Bacteria</taxon>
        <taxon>Bacillati</taxon>
        <taxon>Bacillota</taxon>
        <taxon>Clostridia</taxon>
        <taxon>Eubacteriales</taxon>
        <taxon>Oscillospiraceae</taxon>
        <taxon>Harryflintia</taxon>
    </lineage>
</organism>
<dbReference type="EMBL" id="SLUK01000005">
    <property type="protein sequence ID" value="TCL43433.1"/>
    <property type="molecule type" value="Genomic_DNA"/>
</dbReference>
<evidence type="ECO:0000256" key="6">
    <source>
        <dbReference type="ARBA" id="ARBA00023136"/>
    </source>
</evidence>
<proteinExistence type="inferred from homology"/>
<keyword evidence="2 7" id="KW-0813">Transport</keyword>
<evidence type="ECO:0000256" key="7">
    <source>
        <dbReference type="RuleBase" id="RU363032"/>
    </source>
</evidence>
<evidence type="ECO:0000256" key="3">
    <source>
        <dbReference type="ARBA" id="ARBA00022475"/>
    </source>
</evidence>
<accession>A0A9X8UJY8</accession>
<feature type="transmembrane region" description="Helical" evidence="7">
    <location>
        <begin position="273"/>
        <end position="299"/>
    </location>
</feature>
<evidence type="ECO:0000256" key="5">
    <source>
        <dbReference type="ARBA" id="ARBA00022989"/>
    </source>
</evidence>
<dbReference type="PANTHER" id="PTHR30193:SF37">
    <property type="entry name" value="INNER MEMBRANE ABC TRANSPORTER PERMEASE PROTEIN YCJO"/>
    <property type="match status" value="1"/>
</dbReference>
<evidence type="ECO:0000256" key="2">
    <source>
        <dbReference type="ARBA" id="ARBA00022448"/>
    </source>
</evidence>
<feature type="transmembrane region" description="Helical" evidence="7">
    <location>
        <begin position="112"/>
        <end position="135"/>
    </location>
</feature>
<dbReference type="PANTHER" id="PTHR30193">
    <property type="entry name" value="ABC TRANSPORTER PERMEASE PROTEIN"/>
    <property type="match status" value="1"/>
</dbReference>
<evidence type="ECO:0000259" key="8">
    <source>
        <dbReference type="PROSITE" id="PS50928"/>
    </source>
</evidence>
<dbReference type="CDD" id="cd06261">
    <property type="entry name" value="TM_PBP2"/>
    <property type="match status" value="1"/>
</dbReference>
<keyword evidence="4 7" id="KW-0812">Transmembrane</keyword>
<dbReference type="RefSeq" id="WP_132084442.1">
    <property type="nucleotide sequence ID" value="NZ_SLUK01000005.1"/>
</dbReference>
<feature type="transmembrane region" description="Helical" evidence="7">
    <location>
        <begin position="215"/>
        <end position="235"/>
    </location>
</feature>
<dbReference type="SUPFAM" id="SSF161098">
    <property type="entry name" value="MetI-like"/>
    <property type="match status" value="1"/>
</dbReference>
<feature type="transmembrane region" description="Helical" evidence="7">
    <location>
        <begin position="12"/>
        <end position="33"/>
    </location>
</feature>
<dbReference type="AlphaFoldDB" id="A0A9X8UJY8"/>
<name>A0A9X8UJY8_9FIRM</name>
<feature type="transmembrane region" description="Helical" evidence="7">
    <location>
        <begin position="78"/>
        <end position="100"/>
    </location>
</feature>
<protein>
    <submittedName>
        <fullName evidence="9">Multiple sugar transport system permease protein</fullName>
    </submittedName>
</protein>
<feature type="domain" description="ABC transmembrane type-1" evidence="8">
    <location>
        <begin position="74"/>
        <end position="292"/>
    </location>
</feature>
<dbReference type="GO" id="GO:0005886">
    <property type="term" value="C:plasma membrane"/>
    <property type="evidence" value="ECO:0007669"/>
    <property type="project" value="UniProtKB-SubCell"/>
</dbReference>
<comment type="caution">
    <text evidence="9">The sequence shown here is derived from an EMBL/GenBank/DDBJ whole genome shotgun (WGS) entry which is preliminary data.</text>
</comment>
<evidence type="ECO:0000256" key="4">
    <source>
        <dbReference type="ARBA" id="ARBA00022692"/>
    </source>
</evidence>
<keyword evidence="9" id="KW-0762">Sugar transport</keyword>
<dbReference type="InterPro" id="IPR051393">
    <property type="entry name" value="ABC_transporter_permease"/>
</dbReference>
<sequence>MTGKIPKRHRREAAWCYAFMLPAIVLFLLFQGWPIVASAYYSLFDWSGIGENFKYVGLENYLGVLKDSYFWSALKNNYYFTVCVVPLQMIIGLIFAVVLNEGNDRLCNAYRTVYFLPVVTTAAVIGIILSFLFSFDGPVTYLLSSLGLCDPGHGWLADASTAMNTVVVIYVWKNVGVSMVYWLAGLQSISRDLYEAAKIDGCGSFKRFRYITAPLLLPIGAVIFLLNIISSLKLFDLVKTLTDGGPFFKTDVIALYIYRYAFSSTMGVPRLGYASSAAMVFGAITIVIALIVSGAAGAVKKLTQV</sequence>
<reference evidence="9 10" key="1">
    <citation type="submission" date="2019-03" db="EMBL/GenBank/DDBJ databases">
        <title>Genomic Encyclopedia of Type Strains, Phase IV (KMG-IV): sequencing the most valuable type-strain genomes for metagenomic binning, comparative biology and taxonomic classification.</title>
        <authorList>
            <person name="Goeker M."/>
        </authorList>
    </citation>
    <scope>NUCLEOTIDE SEQUENCE [LARGE SCALE GENOMIC DNA]</scope>
    <source>
        <strain evidence="9 10">DSM 100433</strain>
    </source>
</reference>